<dbReference type="AlphaFoldDB" id="A0A6L2K9E3"/>
<evidence type="ECO:0000259" key="2">
    <source>
        <dbReference type="Pfam" id="PF07727"/>
    </source>
</evidence>
<protein>
    <submittedName>
        <fullName evidence="3">Integrase, catalytic region, zinc finger, CCHC-type, peptidase aspartic, catalytic</fullName>
    </submittedName>
</protein>
<accession>A0A6L2K9E3</accession>
<sequence length="790" mass="90179">MHNNIMAAGLRDRPSMLAIGRYLQPNGDALRKCILNGPYIPTTVVVQAVAATDDSPAMKYTRLLMLAKQLRKCEKLSKGYNKNGQEIRSTLELYGKDSRVPTADSCTDSEPLEKVQNDTRYNVFANELQHSEQSESISNTCLVETDDSNVIPDSLDMCDDDIQNDQNDVESDDECVALANLIANLKLDNKQTEFEKYKAFNDRTIDYDKLERHLNETLRQLAQKDIEIKEGLKLKAYEISAVKEKQDELIKQSLLTKSHYEVLVKKKIKVITDLKLKEEHDIDKMLLLEKQLKFLNEIVYKQNQSIQTIHMMAPKVPTYNGRPTFSNPRYLKHAQSKIPCLYAFPYDQSTHANRLIPDGEETSSKRESRSKLKKDSLILIFACVTKMVNDVNARTKKPNIVPISTRKPKGQANKSVATPHNKKVASKSTTQKPKSYYRMLYEKTSKAWKWWIELQCPSGYKWVPKIKMRWVPKARNENVQKRVSFAIDNASRITNIIQLILFIVDSGCTKHMMGNLKLLCNFVEKYLDLEVAFLKSTCFVRDLQGNDLLIAKEYAQEEGTDFEESFAPVTRLEAVRIFVAYVAHKSLLIYQMDVKTAFLNGPLKEKVYVAQSNGLVDTNHPEKVYHLRKALYRLKQALRAWYDKLLKFLTSKGFTKDSDLSGNPVDQTDYHSKIGSLMYLTSNRPDIVQAGSSFGLTAFLDVDHAGCIDTHKSTSRGIQFLGDKLVSWMSKKQDCTAMSSAEAEYVATKYQLVDMFTKALPEDRFNYLVRRIGMRCLTPAELEVLAKESA</sequence>
<reference evidence="3" key="1">
    <citation type="journal article" date="2019" name="Sci. Rep.">
        <title>Draft genome of Tanacetum cinerariifolium, the natural source of mosquito coil.</title>
        <authorList>
            <person name="Yamashiro T."/>
            <person name="Shiraishi A."/>
            <person name="Satake H."/>
            <person name="Nakayama K."/>
        </authorList>
    </citation>
    <scope>NUCLEOTIDE SEQUENCE</scope>
</reference>
<evidence type="ECO:0000256" key="1">
    <source>
        <dbReference type="SAM" id="MobiDB-lite"/>
    </source>
</evidence>
<dbReference type="Pfam" id="PF07727">
    <property type="entry name" value="RVT_2"/>
    <property type="match status" value="1"/>
</dbReference>
<dbReference type="EMBL" id="BKCJ010002075">
    <property type="protein sequence ID" value="GEU46071.1"/>
    <property type="molecule type" value="Genomic_DNA"/>
</dbReference>
<name>A0A6L2K9E3_TANCI</name>
<organism evidence="3">
    <name type="scientific">Tanacetum cinerariifolium</name>
    <name type="common">Dalmatian daisy</name>
    <name type="synonym">Chrysanthemum cinerariifolium</name>
    <dbReference type="NCBI Taxonomy" id="118510"/>
    <lineage>
        <taxon>Eukaryota</taxon>
        <taxon>Viridiplantae</taxon>
        <taxon>Streptophyta</taxon>
        <taxon>Embryophyta</taxon>
        <taxon>Tracheophyta</taxon>
        <taxon>Spermatophyta</taxon>
        <taxon>Magnoliopsida</taxon>
        <taxon>eudicotyledons</taxon>
        <taxon>Gunneridae</taxon>
        <taxon>Pentapetalae</taxon>
        <taxon>asterids</taxon>
        <taxon>campanulids</taxon>
        <taxon>Asterales</taxon>
        <taxon>Asteraceae</taxon>
        <taxon>Asteroideae</taxon>
        <taxon>Anthemideae</taxon>
        <taxon>Anthemidinae</taxon>
        <taxon>Tanacetum</taxon>
    </lineage>
</organism>
<evidence type="ECO:0000313" key="3">
    <source>
        <dbReference type="EMBL" id="GEU46071.1"/>
    </source>
</evidence>
<comment type="caution">
    <text evidence="3">The sequence shown here is derived from an EMBL/GenBank/DDBJ whole genome shotgun (WGS) entry which is preliminary data.</text>
</comment>
<dbReference type="PANTHER" id="PTHR11439:SF509">
    <property type="entry name" value="RNA-DIRECTED DNA POLYMERASE"/>
    <property type="match status" value="1"/>
</dbReference>
<gene>
    <name evidence="3" type="ORF">Tci_018049</name>
</gene>
<dbReference type="PANTHER" id="PTHR11439">
    <property type="entry name" value="GAG-POL-RELATED RETROTRANSPOSON"/>
    <property type="match status" value="1"/>
</dbReference>
<proteinExistence type="predicted"/>
<feature type="region of interest" description="Disordered" evidence="1">
    <location>
        <begin position="401"/>
        <end position="428"/>
    </location>
</feature>
<dbReference type="CDD" id="cd09272">
    <property type="entry name" value="RNase_HI_RT_Ty1"/>
    <property type="match status" value="1"/>
</dbReference>
<feature type="domain" description="Reverse transcriptase Ty1/copia-type" evidence="2">
    <location>
        <begin position="547"/>
        <end position="662"/>
    </location>
</feature>
<dbReference type="InterPro" id="IPR013103">
    <property type="entry name" value="RVT_2"/>
</dbReference>